<dbReference type="AlphaFoldDB" id="A0A2P2QLR5"/>
<evidence type="ECO:0000313" key="2">
    <source>
        <dbReference type="EMBL" id="MBX67924.1"/>
    </source>
</evidence>
<feature type="transmembrane region" description="Helical" evidence="1">
    <location>
        <begin position="12"/>
        <end position="31"/>
    </location>
</feature>
<protein>
    <submittedName>
        <fullName evidence="2">Uncharacterized protein</fullName>
    </submittedName>
</protein>
<proteinExistence type="predicted"/>
<keyword evidence="1" id="KW-0472">Membrane</keyword>
<evidence type="ECO:0000256" key="1">
    <source>
        <dbReference type="SAM" id="Phobius"/>
    </source>
</evidence>
<name>A0A2P2QLR5_RHIMU</name>
<keyword evidence="1" id="KW-1133">Transmembrane helix</keyword>
<reference evidence="2" key="1">
    <citation type="submission" date="2018-02" db="EMBL/GenBank/DDBJ databases">
        <title>Rhizophora mucronata_Transcriptome.</title>
        <authorList>
            <person name="Meera S.P."/>
            <person name="Sreeshan A."/>
            <person name="Augustine A."/>
        </authorList>
    </citation>
    <scope>NUCLEOTIDE SEQUENCE</scope>
    <source>
        <tissue evidence="2">Leaf</tissue>
    </source>
</reference>
<accession>A0A2P2QLR5</accession>
<organism evidence="2">
    <name type="scientific">Rhizophora mucronata</name>
    <name type="common">Asiatic mangrove</name>
    <dbReference type="NCBI Taxonomy" id="61149"/>
    <lineage>
        <taxon>Eukaryota</taxon>
        <taxon>Viridiplantae</taxon>
        <taxon>Streptophyta</taxon>
        <taxon>Embryophyta</taxon>
        <taxon>Tracheophyta</taxon>
        <taxon>Spermatophyta</taxon>
        <taxon>Magnoliopsida</taxon>
        <taxon>eudicotyledons</taxon>
        <taxon>Gunneridae</taxon>
        <taxon>Pentapetalae</taxon>
        <taxon>rosids</taxon>
        <taxon>fabids</taxon>
        <taxon>Malpighiales</taxon>
        <taxon>Rhizophoraceae</taxon>
        <taxon>Rhizophora</taxon>
    </lineage>
</organism>
<keyword evidence="1" id="KW-0812">Transmembrane</keyword>
<dbReference type="EMBL" id="GGEC01087440">
    <property type="protein sequence ID" value="MBX67924.1"/>
    <property type="molecule type" value="Transcribed_RNA"/>
</dbReference>
<sequence length="56" mass="6644">MQLHNFTHLKVLYVSLGVTYLNDHIIFYLFFISQLLNNGWVCMHRCTHTNMCVTLV</sequence>